<organism evidence="1">
    <name type="scientific">marine sediment metagenome</name>
    <dbReference type="NCBI Taxonomy" id="412755"/>
    <lineage>
        <taxon>unclassified sequences</taxon>
        <taxon>metagenomes</taxon>
        <taxon>ecological metagenomes</taxon>
    </lineage>
</organism>
<dbReference type="AlphaFoldDB" id="X1E863"/>
<proteinExistence type="predicted"/>
<name>X1E863_9ZZZZ</name>
<reference evidence="1" key="1">
    <citation type="journal article" date="2014" name="Front. Microbiol.">
        <title>High frequency of phylogenetically diverse reductive dehalogenase-homologous genes in deep subseafloor sedimentary metagenomes.</title>
        <authorList>
            <person name="Kawai M."/>
            <person name="Futagami T."/>
            <person name="Toyoda A."/>
            <person name="Takaki Y."/>
            <person name="Nishi S."/>
            <person name="Hori S."/>
            <person name="Arai W."/>
            <person name="Tsubouchi T."/>
            <person name="Morono Y."/>
            <person name="Uchiyama I."/>
            <person name="Ito T."/>
            <person name="Fujiyama A."/>
            <person name="Inagaki F."/>
            <person name="Takami H."/>
        </authorList>
    </citation>
    <scope>NUCLEOTIDE SEQUENCE</scope>
    <source>
        <strain evidence="1">Expedition CK06-06</strain>
    </source>
</reference>
<sequence length="38" mass="4316">PLLDKKHFIKAIEGETCIFLNLHKLSGDKSVKSKYNSI</sequence>
<evidence type="ECO:0000313" key="1">
    <source>
        <dbReference type="EMBL" id="GAH16545.1"/>
    </source>
</evidence>
<feature type="non-terminal residue" evidence="1">
    <location>
        <position position="1"/>
    </location>
</feature>
<accession>X1E863</accession>
<gene>
    <name evidence="1" type="ORF">S01H4_58699</name>
</gene>
<protein>
    <submittedName>
        <fullName evidence="1">Uncharacterized protein</fullName>
    </submittedName>
</protein>
<comment type="caution">
    <text evidence="1">The sequence shown here is derived from an EMBL/GenBank/DDBJ whole genome shotgun (WGS) entry which is preliminary data.</text>
</comment>
<dbReference type="EMBL" id="BART01034325">
    <property type="protein sequence ID" value="GAH16545.1"/>
    <property type="molecule type" value="Genomic_DNA"/>
</dbReference>